<dbReference type="Proteomes" id="UP000198729">
    <property type="component" value="Unassembled WGS sequence"/>
</dbReference>
<organism evidence="1 2">
    <name type="scientific">Nitrosomonas mobilis</name>
    <dbReference type="NCBI Taxonomy" id="51642"/>
    <lineage>
        <taxon>Bacteria</taxon>
        <taxon>Pseudomonadati</taxon>
        <taxon>Pseudomonadota</taxon>
        <taxon>Betaproteobacteria</taxon>
        <taxon>Nitrosomonadales</taxon>
        <taxon>Nitrosomonadaceae</taxon>
        <taxon>Nitrosomonas</taxon>
    </lineage>
</organism>
<reference evidence="1 2" key="1">
    <citation type="submission" date="2016-10" db="EMBL/GenBank/DDBJ databases">
        <authorList>
            <person name="de Groot N.N."/>
        </authorList>
    </citation>
    <scope>NUCLEOTIDE SEQUENCE [LARGE SCALE GENOMIC DNA]</scope>
    <source>
        <strain evidence="1">1</strain>
    </source>
</reference>
<dbReference type="RefSeq" id="WP_176753998.1">
    <property type="nucleotide sequence ID" value="NZ_FMWO01000111.1"/>
</dbReference>
<dbReference type="AlphaFoldDB" id="A0A1G5SJ75"/>
<evidence type="ECO:0000313" key="1">
    <source>
        <dbReference type="EMBL" id="SCZ87188.1"/>
    </source>
</evidence>
<keyword evidence="2" id="KW-1185">Reference proteome</keyword>
<gene>
    <name evidence="1" type="ORF">NSMM_980005</name>
</gene>
<accession>A0A1G5SJ75</accession>
<dbReference type="EMBL" id="FMWO01000111">
    <property type="protein sequence ID" value="SCZ87188.1"/>
    <property type="molecule type" value="Genomic_DNA"/>
</dbReference>
<dbReference type="STRING" id="51642.NSMM_980005"/>
<proteinExistence type="predicted"/>
<sequence>MFIIYASSTRDATATFYGYLCGLFQSEWTNVLRMGEVSEVDHHAASKAAYSRRAG</sequence>
<protein>
    <submittedName>
        <fullName evidence="1">Uncharacterized protein</fullName>
    </submittedName>
</protein>
<name>A0A1G5SJ75_9PROT</name>
<evidence type="ECO:0000313" key="2">
    <source>
        <dbReference type="Proteomes" id="UP000198729"/>
    </source>
</evidence>